<evidence type="ECO:0000256" key="2">
    <source>
        <dbReference type="ARBA" id="ARBA00023125"/>
    </source>
</evidence>
<dbReference type="SMART" id="SM00342">
    <property type="entry name" value="HTH_ARAC"/>
    <property type="match status" value="1"/>
</dbReference>
<dbReference type="InterPro" id="IPR018060">
    <property type="entry name" value="HTH_AraC"/>
</dbReference>
<dbReference type="PROSITE" id="PS00041">
    <property type="entry name" value="HTH_ARAC_FAMILY_1"/>
    <property type="match status" value="1"/>
</dbReference>
<dbReference type="InterPro" id="IPR018062">
    <property type="entry name" value="HTH_AraC-typ_CS"/>
</dbReference>
<name>A0ABN6EN71_9BACT</name>
<dbReference type="Pfam" id="PF12833">
    <property type="entry name" value="HTH_18"/>
    <property type="match status" value="1"/>
</dbReference>
<dbReference type="PANTHER" id="PTHR47893">
    <property type="entry name" value="REGULATORY PROTEIN PCHR"/>
    <property type="match status" value="1"/>
</dbReference>
<sequence length="324" mass="36533">MDTNTPSQNHEYLEFSSESGASGSKAFQTYTLREGLALTLAKPTVHTPLKANFDIDEAPIQFGFTYSGKNRCTYSNGRLRNQTHEMQAGSNGIFYLPKTCGTLERACDNKPCAIGILVSPEFLRNHFTESMDQFPKDFQKTLEGSSKNPLTWFGACTPVKHSLLAQIINCPYTGGIRRLFLEGRALELLALQLHDYMEFDTRKNPRLPVLSPADVERIHCARDILVSDLENPPSIQALAVQVGINEKKLKTGFRQVYNTSVFGYFREHRMQKAHELLRQGNLNVTEAAFSVGYQSLSHFSQAFKERFGILPKEFLTSQRILITP</sequence>
<dbReference type="InterPro" id="IPR053142">
    <property type="entry name" value="PchR_regulatory_protein"/>
</dbReference>
<dbReference type="Proteomes" id="UP001053296">
    <property type="component" value="Chromosome"/>
</dbReference>
<keyword evidence="2" id="KW-0238">DNA-binding</keyword>
<reference evidence="5" key="1">
    <citation type="journal article" date="2022" name="Arch. Microbiol.">
        <title>Pseudodesulfovibrio sediminis sp. nov., a mesophilic and neutrophilic sulfate-reducing bacterium isolated from sediment of a brackish lake.</title>
        <authorList>
            <person name="Takahashi A."/>
            <person name="Kojima H."/>
            <person name="Watanabe M."/>
            <person name="Fukui M."/>
        </authorList>
    </citation>
    <scope>NUCLEOTIDE SEQUENCE</scope>
    <source>
        <strain evidence="5">SF6</strain>
    </source>
</reference>
<proteinExistence type="predicted"/>
<keyword evidence="3" id="KW-0804">Transcription</keyword>
<dbReference type="InterPro" id="IPR020449">
    <property type="entry name" value="Tscrpt_reg_AraC-type_HTH"/>
</dbReference>
<accession>A0ABN6EN71</accession>
<keyword evidence="6" id="KW-1185">Reference proteome</keyword>
<evidence type="ECO:0000256" key="1">
    <source>
        <dbReference type="ARBA" id="ARBA00023015"/>
    </source>
</evidence>
<evidence type="ECO:0000259" key="4">
    <source>
        <dbReference type="PROSITE" id="PS01124"/>
    </source>
</evidence>
<dbReference type="PANTHER" id="PTHR47893:SF1">
    <property type="entry name" value="REGULATORY PROTEIN PCHR"/>
    <property type="match status" value="1"/>
</dbReference>
<dbReference type="Gene3D" id="1.10.10.60">
    <property type="entry name" value="Homeodomain-like"/>
    <property type="match status" value="1"/>
</dbReference>
<keyword evidence="1" id="KW-0805">Transcription regulation</keyword>
<dbReference type="RefSeq" id="WP_229594060.1">
    <property type="nucleotide sequence ID" value="NZ_AP024485.1"/>
</dbReference>
<gene>
    <name evidence="5" type="ORF">PSDVSF_08650</name>
</gene>
<protein>
    <submittedName>
        <fullName evidence="5">AraC family transcriptional regulator</fullName>
    </submittedName>
</protein>
<evidence type="ECO:0000256" key="3">
    <source>
        <dbReference type="ARBA" id="ARBA00023163"/>
    </source>
</evidence>
<dbReference type="EMBL" id="AP024485">
    <property type="protein sequence ID" value="BCS87623.1"/>
    <property type="molecule type" value="Genomic_DNA"/>
</dbReference>
<dbReference type="PROSITE" id="PS01124">
    <property type="entry name" value="HTH_ARAC_FAMILY_2"/>
    <property type="match status" value="1"/>
</dbReference>
<feature type="domain" description="HTH araC/xylS-type" evidence="4">
    <location>
        <begin position="219"/>
        <end position="317"/>
    </location>
</feature>
<evidence type="ECO:0000313" key="5">
    <source>
        <dbReference type="EMBL" id="BCS87623.1"/>
    </source>
</evidence>
<organism evidence="5 6">
    <name type="scientific">Pseudodesulfovibrio sediminis</name>
    <dbReference type="NCBI Taxonomy" id="2810563"/>
    <lineage>
        <taxon>Bacteria</taxon>
        <taxon>Pseudomonadati</taxon>
        <taxon>Thermodesulfobacteriota</taxon>
        <taxon>Desulfovibrionia</taxon>
        <taxon>Desulfovibrionales</taxon>
        <taxon>Desulfovibrionaceae</taxon>
    </lineage>
</organism>
<dbReference type="PRINTS" id="PR00032">
    <property type="entry name" value="HTHARAC"/>
</dbReference>
<dbReference type="InterPro" id="IPR009057">
    <property type="entry name" value="Homeodomain-like_sf"/>
</dbReference>
<dbReference type="SUPFAM" id="SSF46689">
    <property type="entry name" value="Homeodomain-like"/>
    <property type="match status" value="2"/>
</dbReference>
<evidence type="ECO:0000313" key="6">
    <source>
        <dbReference type="Proteomes" id="UP001053296"/>
    </source>
</evidence>